<sequence>MSYIHIKKVDETAYRTAVSYISIKLNGKSYNAAFCAPSSIVSWMSEDIAHELGLQIDRSKVPPKGQATGCVIDFVGHVKPSIELTSAKNFSTNSFSMAVAANIDKNIICLGMDLMKHLHINQIQHTKDAVVLKGIPHPKVTLEAQDKAMVSPAIHNFVGSQPIRTMRTL</sequence>
<gene>
    <name evidence="1" type="ORF">DdX_10232</name>
</gene>
<name>A0AAD4N357_9BILA</name>
<comment type="caution">
    <text evidence="1">The sequence shown here is derived from an EMBL/GenBank/DDBJ whole genome shotgun (WGS) entry which is preliminary data.</text>
</comment>
<dbReference type="AlphaFoldDB" id="A0AAD4N357"/>
<dbReference type="Gene3D" id="2.40.70.10">
    <property type="entry name" value="Acid Proteases"/>
    <property type="match status" value="1"/>
</dbReference>
<accession>A0AAD4N357</accession>
<organism evidence="1 2">
    <name type="scientific">Ditylenchus destructor</name>
    <dbReference type="NCBI Taxonomy" id="166010"/>
    <lineage>
        <taxon>Eukaryota</taxon>
        <taxon>Metazoa</taxon>
        <taxon>Ecdysozoa</taxon>
        <taxon>Nematoda</taxon>
        <taxon>Chromadorea</taxon>
        <taxon>Rhabditida</taxon>
        <taxon>Tylenchina</taxon>
        <taxon>Tylenchomorpha</taxon>
        <taxon>Sphaerularioidea</taxon>
        <taxon>Anguinidae</taxon>
        <taxon>Anguininae</taxon>
        <taxon>Ditylenchus</taxon>
    </lineage>
</organism>
<evidence type="ECO:0000313" key="2">
    <source>
        <dbReference type="Proteomes" id="UP001201812"/>
    </source>
</evidence>
<evidence type="ECO:0000313" key="1">
    <source>
        <dbReference type="EMBL" id="KAI1711354.1"/>
    </source>
</evidence>
<protein>
    <submittedName>
        <fullName evidence="1">Uncharacterized protein</fullName>
    </submittedName>
</protein>
<proteinExistence type="predicted"/>
<dbReference type="Proteomes" id="UP001201812">
    <property type="component" value="Unassembled WGS sequence"/>
</dbReference>
<reference evidence="1" key="1">
    <citation type="submission" date="2022-01" db="EMBL/GenBank/DDBJ databases">
        <title>Genome Sequence Resource for Two Populations of Ditylenchus destructor, the Migratory Endoparasitic Phytonematode.</title>
        <authorList>
            <person name="Zhang H."/>
            <person name="Lin R."/>
            <person name="Xie B."/>
        </authorList>
    </citation>
    <scope>NUCLEOTIDE SEQUENCE</scope>
    <source>
        <strain evidence="1">BazhouSP</strain>
    </source>
</reference>
<keyword evidence="2" id="KW-1185">Reference proteome</keyword>
<dbReference type="EMBL" id="JAKKPZ010000022">
    <property type="protein sequence ID" value="KAI1711354.1"/>
    <property type="molecule type" value="Genomic_DNA"/>
</dbReference>
<dbReference type="InterPro" id="IPR021109">
    <property type="entry name" value="Peptidase_aspartic_dom_sf"/>
</dbReference>